<comment type="caution">
    <text evidence="1">The sequence shown here is derived from an EMBL/GenBank/DDBJ whole genome shotgun (WGS) entry which is preliminary data.</text>
</comment>
<evidence type="ECO:0008006" key="3">
    <source>
        <dbReference type="Google" id="ProtNLM"/>
    </source>
</evidence>
<gene>
    <name evidence="1" type="ORF">NARC_110097</name>
</gene>
<name>A0A557STH8_9ARCH</name>
<reference evidence="1 2" key="1">
    <citation type="journal article" date="2019" name="Front. Microbiol.">
        <title>Ammonia Oxidation by the Arctic Terrestrial Thaumarchaeote Candidatus Nitrosocosmicus arcticus Is Stimulated by Increasing Temperatures.</title>
        <authorList>
            <person name="Alves R.J.E."/>
            <person name="Kerou M."/>
            <person name="Zappe A."/>
            <person name="Bittner R."/>
            <person name="Abby S.S."/>
            <person name="Schmidt H.A."/>
            <person name="Pfeifer K."/>
            <person name="Schleper C."/>
        </authorList>
    </citation>
    <scope>NUCLEOTIDE SEQUENCE [LARGE SCALE GENOMIC DNA]</scope>
    <source>
        <strain evidence="1 2">Kfb</strain>
    </source>
</reference>
<dbReference type="OrthoDB" id="7857at2157"/>
<accession>A0A557STH8</accession>
<keyword evidence="2" id="KW-1185">Reference proteome</keyword>
<evidence type="ECO:0000313" key="2">
    <source>
        <dbReference type="Proteomes" id="UP000315289"/>
    </source>
</evidence>
<organism evidence="1 2">
    <name type="scientific">Candidatus Nitrosocosmicus arcticus</name>
    <dbReference type="NCBI Taxonomy" id="2035267"/>
    <lineage>
        <taxon>Archaea</taxon>
        <taxon>Nitrososphaerota</taxon>
        <taxon>Nitrososphaeria</taxon>
        <taxon>Nitrososphaerales</taxon>
        <taxon>Nitrososphaeraceae</taxon>
        <taxon>Candidatus Nitrosocosmicus</taxon>
    </lineage>
</organism>
<dbReference type="EMBL" id="VOAH01000011">
    <property type="protein sequence ID" value="TVP39885.1"/>
    <property type="molecule type" value="Genomic_DNA"/>
</dbReference>
<evidence type="ECO:0000313" key="1">
    <source>
        <dbReference type="EMBL" id="TVP39885.1"/>
    </source>
</evidence>
<sequence length="140" mass="16292">MFNFFTPLKANSILPEVKVKFANILTQRDSIMELQAELNSIVDQEVSHEAYFMKKSQVNNAISELYRDIEELEGLGILIKSFDEGLLDFPSKRFNEEVWLCWKIGEDKIKFWHGKNEGFMGRKPLSIRGTFNNDDLADLR</sequence>
<dbReference type="Proteomes" id="UP000315289">
    <property type="component" value="Unassembled WGS sequence"/>
</dbReference>
<dbReference type="RefSeq" id="WP_144732761.1">
    <property type="nucleotide sequence ID" value="NZ_ML675587.1"/>
</dbReference>
<protein>
    <recommendedName>
        <fullName evidence="3">DUF2203 domain-containing protein</fullName>
    </recommendedName>
</protein>
<dbReference type="PIRSF" id="PIRSF016498">
    <property type="entry name" value="UCP016498"/>
    <property type="match status" value="1"/>
</dbReference>
<dbReference type="InterPro" id="IPR018699">
    <property type="entry name" value="DUF2203"/>
</dbReference>
<dbReference type="AlphaFoldDB" id="A0A557STH8"/>
<proteinExistence type="predicted"/>
<dbReference type="Pfam" id="PF09969">
    <property type="entry name" value="DUF2203"/>
    <property type="match status" value="1"/>
</dbReference>